<keyword evidence="3" id="KW-1185">Reference proteome</keyword>
<dbReference type="SMART" id="SM00722">
    <property type="entry name" value="CASH"/>
    <property type="match status" value="1"/>
</dbReference>
<dbReference type="InterPro" id="IPR011050">
    <property type="entry name" value="Pectin_lyase_fold/virulence"/>
</dbReference>
<evidence type="ECO:0000259" key="1">
    <source>
        <dbReference type="PROSITE" id="PS51272"/>
    </source>
</evidence>
<dbReference type="Pfam" id="PF00395">
    <property type="entry name" value="SLH"/>
    <property type="match status" value="3"/>
</dbReference>
<dbReference type="InterPro" id="IPR006633">
    <property type="entry name" value="Carb-bd_sugar_hydrolysis-dom"/>
</dbReference>
<evidence type="ECO:0000313" key="2">
    <source>
        <dbReference type="EMBL" id="MBD2604563.1"/>
    </source>
</evidence>
<dbReference type="Gene3D" id="2.160.20.10">
    <property type="entry name" value="Single-stranded right-handed beta-helix, Pectin lyase-like"/>
    <property type="match status" value="1"/>
</dbReference>
<dbReference type="InterPro" id="IPR006626">
    <property type="entry name" value="PbH1"/>
</dbReference>
<dbReference type="Pfam" id="PF07602">
    <property type="entry name" value="DUF1565"/>
    <property type="match status" value="1"/>
</dbReference>
<dbReference type="RefSeq" id="WP_029634756.1">
    <property type="nucleotide sequence ID" value="NZ_JACJTA010000013.1"/>
</dbReference>
<feature type="domain" description="SLH" evidence="1">
    <location>
        <begin position="500"/>
        <end position="562"/>
    </location>
</feature>
<name>A0ABR8GMJ7_9CYAN</name>
<feature type="domain" description="SLH" evidence="1">
    <location>
        <begin position="375"/>
        <end position="438"/>
    </location>
</feature>
<dbReference type="InterPro" id="IPR011459">
    <property type="entry name" value="DUF1565"/>
</dbReference>
<feature type="domain" description="SLH" evidence="1">
    <location>
        <begin position="439"/>
        <end position="498"/>
    </location>
</feature>
<comment type="caution">
    <text evidence="2">The sequence shown here is derived from an EMBL/GenBank/DDBJ whole genome shotgun (WGS) entry which is preliminary data.</text>
</comment>
<dbReference type="InterPro" id="IPR051465">
    <property type="entry name" value="Cell_Envelope_Struct_Comp"/>
</dbReference>
<dbReference type="Proteomes" id="UP000660380">
    <property type="component" value="Unassembled WGS sequence"/>
</dbReference>
<accession>A0ABR8GMJ7</accession>
<proteinExistence type="predicted"/>
<dbReference type="EMBL" id="JACJTA010000013">
    <property type="protein sequence ID" value="MBD2604563.1"/>
    <property type="molecule type" value="Genomic_DNA"/>
</dbReference>
<dbReference type="SUPFAM" id="SSF51126">
    <property type="entry name" value="Pectin lyase-like"/>
    <property type="match status" value="1"/>
</dbReference>
<organism evidence="2 3">
    <name type="scientific">Scytonema hofmannii FACHB-248</name>
    <dbReference type="NCBI Taxonomy" id="1842502"/>
    <lineage>
        <taxon>Bacteria</taxon>
        <taxon>Bacillati</taxon>
        <taxon>Cyanobacteriota</taxon>
        <taxon>Cyanophyceae</taxon>
        <taxon>Nostocales</taxon>
        <taxon>Scytonemataceae</taxon>
        <taxon>Scytonema</taxon>
    </lineage>
</organism>
<dbReference type="PANTHER" id="PTHR43308:SF5">
    <property type="entry name" value="S-LAYER PROTEIN _ PEPTIDOGLYCAN ENDO-BETA-N-ACETYLGLUCOSAMINIDASE"/>
    <property type="match status" value="1"/>
</dbReference>
<dbReference type="InterPro" id="IPR001119">
    <property type="entry name" value="SLH_dom"/>
</dbReference>
<dbReference type="PROSITE" id="PS51272">
    <property type="entry name" value="SLH"/>
    <property type="match status" value="3"/>
</dbReference>
<reference evidence="2 3" key="1">
    <citation type="journal article" date="2020" name="ISME J.">
        <title>Comparative genomics reveals insights into cyanobacterial evolution and habitat adaptation.</title>
        <authorList>
            <person name="Chen M.Y."/>
            <person name="Teng W.K."/>
            <person name="Zhao L."/>
            <person name="Hu C.X."/>
            <person name="Zhou Y.K."/>
            <person name="Han B.P."/>
            <person name="Song L.R."/>
            <person name="Shu W.S."/>
        </authorList>
    </citation>
    <scope>NUCLEOTIDE SEQUENCE [LARGE SCALE GENOMIC DNA]</scope>
    <source>
        <strain evidence="2 3">FACHB-248</strain>
    </source>
</reference>
<dbReference type="PANTHER" id="PTHR43308">
    <property type="entry name" value="OUTER MEMBRANE PROTEIN ALPHA-RELATED"/>
    <property type="match status" value="1"/>
</dbReference>
<dbReference type="InterPro" id="IPR012334">
    <property type="entry name" value="Pectin_lyas_fold"/>
</dbReference>
<dbReference type="InterPro" id="IPR022441">
    <property type="entry name" value="Para_beta_helix_rpt-2"/>
</dbReference>
<sequence length="570" mass="60451">MKRQGFHKPQSKTFRLISSSHPRYTLPLRAGLSALILVSAGSMRSPGQVNTGATLFEGITPTLTAQVPATATAIYVNPATGADSATSNSEATPYKTITFALSKAQPGTVIQLAGGSYNSESGEKFPLFVKQGITLRGDDASKGQAILITGGDFFVSPTFARQNITIRADKDSTITGVTVTNPNQRGSAVWVESTNPRIANSTFINSIREGIFVTGTGNPKIENNVFSENKGNGVSVAKSATGEIRNNLFQSTGFGIAVSDLAAPLISDNQIIQNFGGIVVTGSAKPILRNNVIQDNRDHGLIALQKSLPDLGTQENPGKNLIRNNGKKDPKKLFDVLNATTVNTIVAVGNDIDPTRISGKVDFVAASVEPPTGNGQTAFKDVPGGYWAKGYIEALASANIIAGFPDGTFKPNEPVTRAQFATIVNKALLPASKRPGIDFKDLQSNFWAYAAIQSAYQGQYVSGYPDGTFKPQQQIPRVQVLVSLANGLGLNAQTQNALGFYTDAAQIPKYATDSVAAATSRQLVINYPTVKQLNPNREATRAEVAAFVYQALVSAGRAQAIPSPYLVQTP</sequence>
<gene>
    <name evidence="2" type="ORF">H6G81_08465</name>
</gene>
<dbReference type="NCBIfam" id="TIGR03804">
    <property type="entry name" value="para_beta_helix"/>
    <property type="match status" value="2"/>
</dbReference>
<evidence type="ECO:0000313" key="3">
    <source>
        <dbReference type="Proteomes" id="UP000660380"/>
    </source>
</evidence>
<protein>
    <submittedName>
        <fullName evidence="2">DUF1565 domain-containing protein</fullName>
    </submittedName>
</protein>
<dbReference type="SMART" id="SM00710">
    <property type="entry name" value="PbH1"/>
    <property type="match status" value="6"/>
</dbReference>